<dbReference type="GO" id="GO:0004252">
    <property type="term" value="F:serine-type endopeptidase activity"/>
    <property type="evidence" value="ECO:0007669"/>
    <property type="project" value="InterPro"/>
</dbReference>
<name>A0A915KD05_ROMCU</name>
<dbReference type="Gene3D" id="2.40.10.10">
    <property type="entry name" value="Trypsin-like serine proteases"/>
    <property type="match status" value="1"/>
</dbReference>
<dbReference type="InterPro" id="IPR018114">
    <property type="entry name" value="TRYPSIN_HIS"/>
</dbReference>
<dbReference type="InterPro" id="IPR043504">
    <property type="entry name" value="Peptidase_S1_PA_chymotrypsin"/>
</dbReference>
<dbReference type="InterPro" id="IPR009003">
    <property type="entry name" value="Peptidase_S1_PA"/>
</dbReference>
<feature type="domain" description="Peptidase S1" evidence="1">
    <location>
        <begin position="33"/>
        <end position="89"/>
    </location>
</feature>
<dbReference type="InterPro" id="IPR001254">
    <property type="entry name" value="Trypsin_dom"/>
</dbReference>
<proteinExistence type="predicted"/>
<accession>A0A915KD05</accession>
<dbReference type="WBParaSite" id="nRc.2.0.1.t36668-RA">
    <property type="protein sequence ID" value="nRc.2.0.1.t36668-RA"/>
    <property type="gene ID" value="nRc.2.0.1.g36668"/>
</dbReference>
<dbReference type="GO" id="GO:0006508">
    <property type="term" value="P:proteolysis"/>
    <property type="evidence" value="ECO:0007669"/>
    <property type="project" value="InterPro"/>
</dbReference>
<dbReference type="Pfam" id="PF00089">
    <property type="entry name" value="Trypsin"/>
    <property type="match status" value="1"/>
</dbReference>
<sequence>MKNSHTKEANWNDAALVSFCNCAINDHRSKRVVNDQYATPHSRPWMVMLTRDGKYICGAALVNRPPNHHQADSTGSSDILLTAAHCLVQHGE</sequence>
<dbReference type="Proteomes" id="UP000887565">
    <property type="component" value="Unplaced"/>
</dbReference>
<evidence type="ECO:0000313" key="3">
    <source>
        <dbReference type="WBParaSite" id="nRc.2.0.1.t36668-RA"/>
    </source>
</evidence>
<dbReference type="PROSITE" id="PS00134">
    <property type="entry name" value="TRYPSIN_HIS"/>
    <property type="match status" value="1"/>
</dbReference>
<dbReference type="SUPFAM" id="SSF50494">
    <property type="entry name" value="Trypsin-like serine proteases"/>
    <property type="match status" value="1"/>
</dbReference>
<keyword evidence="2" id="KW-1185">Reference proteome</keyword>
<reference evidence="3" key="1">
    <citation type="submission" date="2022-11" db="UniProtKB">
        <authorList>
            <consortium name="WormBaseParasite"/>
        </authorList>
    </citation>
    <scope>IDENTIFICATION</scope>
</reference>
<evidence type="ECO:0000313" key="2">
    <source>
        <dbReference type="Proteomes" id="UP000887565"/>
    </source>
</evidence>
<organism evidence="2 3">
    <name type="scientific">Romanomermis culicivorax</name>
    <name type="common">Nematode worm</name>
    <dbReference type="NCBI Taxonomy" id="13658"/>
    <lineage>
        <taxon>Eukaryota</taxon>
        <taxon>Metazoa</taxon>
        <taxon>Ecdysozoa</taxon>
        <taxon>Nematoda</taxon>
        <taxon>Enoplea</taxon>
        <taxon>Dorylaimia</taxon>
        <taxon>Mermithida</taxon>
        <taxon>Mermithoidea</taxon>
        <taxon>Mermithidae</taxon>
        <taxon>Romanomermis</taxon>
    </lineage>
</organism>
<dbReference type="AlphaFoldDB" id="A0A915KD05"/>
<evidence type="ECO:0000259" key="1">
    <source>
        <dbReference type="Pfam" id="PF00089"/>
    </source>
</evidence>
<protein>
    <submittedName>
        <fullName evidence="3">Peptidase S1 domain-containing protein</fullName>
    </submittedName>
</protein>